<dbReference type="AlphaFoldDB" id="V7AV03"/>
<dbReference type="eggNOG" id="ENOG502QQJ4">
    <property type="taxonomic scope" value="Eukaryota"/>
</dbReference>
<evidence type="ECO:0000256" key="1">
    <source>
        <dbReference type="ARBA" id="ARBA00005921"/>
    </source>
</evidence>
<feature type="compositionally biased region" description="Low complexity" evidence="4">
    <location>
        <begin position="16"/>
        <end position="28"/>
    </location>
</feature>
<feature type="compositionally biased region" description="Basic and acidic residues" evidence="4">
    <location>
        <begin position="29"/>
        <end position="48"/>
    </location>
</feature>
<dbReference type="Pfam" id="PF05911">
    <property type="entry name" value="FPP"/>
    <property type="match status" value="4"/>
</dbReference>
<keyword evidence="2 3" id="KW-0175">Coiled coil</keyword>
<dbReference type="STRING" id="3885.V7AV03"/>
<dbReference type="Proteomes" id="UP000000226">
    <property type="component" value="Chromosome 9"/>
</dbReference>
<feature type="region of interest" description="Disordered" evidence="4">
    <location>
        <begin position="629"/>
        <end position="664"/>
    </location>
</feature>
<evidence type="ECO:0000256" key="4">
    <source>
        <dbReference type="SAM" id="MobiDB-lite"/>
    </source>
</evidence>
<comment type="similarity">
    <text evidence="1">Belongs to the FPP family.</text>
</comment>
<dbReference type="EMBL" id="CM002296">
    <property type="protein sequence ID" value="ESW09409.1"/>
    <property type="molecule type" value="Genomic_DNA"/>
</dbReference>
<gene>
    <name evidence="5" type="ORF">PHAVU_009G125200g</name>
</gene>
<reference evidence="5" key="1">
    <citation type="submission" date="2013-04" db="EMBL/GenBank/DDBJ databases">
        <authorList>
            <person name="Schmutz J."/>
            <person name="McClean P."/>
            <person name="Shu S."/>
            <person name="Cregan P."/>
            <person name="Rokhsar D."/>
            <person name="Jackson S."/>
        </authorList>
    </citation>
    <scope>NUCLEOTIDE SEQUENCE</scope>
</reference>
<dbReference type="Gramene" id="ESW09410">
    <property type="protein sequence ID" value="ESW09410"/>
    <property type="gene ID" value="PHAVU_009G125200g"/>
</dbReference>
<protein>
    <recommendedName>
        <fullName evidence="7">Filament-like plant protein</fullName>
    </recommendedName>
</protein>
<organism evidence="5 6">
    <name type="scientific">Phaseolus vulgaris</name>
    <name type="common">Kidney bean</name>
    <name type="synonym">French bean</name>
    <dbReference type="NCBI Taxonomy" id="3885"/>
    <lineage>
        <taxon>Eukaryota</taxon>
        <taxon>Viridiplantae</taxon>
        <taxon>Streptophyta</taxon>
        <taxon>Embryophyta</taxon>
        <taxon>Tracheophyta</taxon>
        <taxon>Spermatophyta</taxon>
        <taxon>Magnoliopsida</taxon>
        <taxon>eudicotyledons</taxon>
        <taxon>Gunneridae</taxon>
        <taxon>Pentapetalae</taxon>
        <taxon>rosids</taxon>
        <taxon>fabids</taxon>
        <taxon>Fabales</taxon>
        <taxon>Fabaceae</taxon>
        <taxon>Papilionoideae</taxon>
        <taxon>50 kb inversion clade</taxon>
        <taxon>NPAAA clade</taxon>
        <taxon>indigoferoid/millettioid clade</taxon>
        <taxon>Phaseoleae</taxon>
        <taxon>Phaseolus</taxon>
    </lineage>
</organism>
<dbReference type="OrthoDB" id="128924at2759"/>
<evidence type="ECO:0000313" key="5">
    <source>
        <dbReference type="EMBL" id="ESW09409.1"/>
    </source>
</evidence>
<evidence type="ECO:0000256" key="3">
    <source>
        <dbReference type="SAM" id="Coils"/>
    </source>
</evidence>
<dbReference type="PANTHER" id="PTHR31580">
    <property type="entry name" value="FILAMENT-LIKE PLANT PROTEIN 4"/>
    <property type="match status" value="1"/>
</dbReference>
<dbReference type="OMA" id="MKQPAKE"/>
<reference evidence="6" key="2">
    <citation type="journal article" date="2014" name="Nat. Genet.">
        <title>A reference genome for common bean and genome-wide analysis of dual domestications.</title>
        <authorList>
            <person name="Schmutz J."/>
            <person name="McClean P.E."/>
            <person name="Mamidi S."/>
            <person name="Wu G.A."/>
            <person name="Cannon S.B."/>
            <person name="Grimwood J."/>
            <person name="Jenkins J."/>
            <person name="Shu S."/>
            <person name="Song Q."/>
            <person name="Chavarro C."/>
            <person name="Torres-Torres M."/>
            <person name="Geffroy V."/>
            <person name="Moghaddam S.M."/>
            <person name="Gao D."/>
            <person name="Abernathy B."/>
            <person name="Barry K."/>
            <person name="Blair M."/>
            <person name="Brick M.A."/>
            <person name="Chovatia M."/>
            <person name="Gepts P."/>
            <person name="Goodstein D.M."/>
            <person name="Gonzales M."/>
            <person name="Hellsten U."/>
            <person name="Hyten D.L."/>
            <person name="Jia G."/>
            <person name="Kelly J.D."/>
            <person name="Kudrna D."/>
            <person name="Lee R."/>
            <person name="Richard M.M."/>
            <person name="Miklas P.N."/>
            <person name="Osorno J.M."/>
            <person name="Rodrigues J."/>
            <person name="Thareau V."/>
            <person name="Urrea C.A."/>
            <person name="Wang M."/>
            <person name="Yu Y."/>
            <person name="Zhang M."/>
            <person name="Wing R.A."/>
            <person name="Cregan P.B."/>
            <person name="Rokhsar D.S."/>
            <person name="Jackson S.A."/>
        </authorList>
    </citation>
    <scope>NUCLEOTIDE SEQUENCE [LARGE SCALE GENOMIC DNA]</scope>
    <source>
        <strain evidence="6">cv. G19833</strain>
    </source>
</reference>
<evidence type="ECO:0008006" key="7">
    <source>
        <dbReference type="Google" id="ProtNLM"/>
    </source>
</evidence>
<name>V7AV03_PHAVU</name>
<evidence type="ECO:0000256" key="2">
    <source>
        <dbReference type="ARBA" id="ARBA00023054"/>
    </source>
</evidence>
<feature type="coiled-coil region" evidence="3">
    <location>
        <begin position="430"/>
        <end position="548"/>
    </location>
</feature>
<sequence>MMGENKGLWERKSSGETESSGSASSLSEKQLDEEHEALNESPIEHDQSPEITSKIVAIPEDINDMSFVNAQSPEVTSHATDNVNDGLTDEGVNGAMINISKDRDVPDGLRNMSEKLSAALVNVSAKEDLVKQHAKVAEEAISGWEKAENEVTSLKKQVEALTLRNSTLEDRVTHLDSALRECVRQLRQTREEQEQNIHDAVLKKTHEMKSSKTTLEKQLMELQRKSDVSNASSPSSIDFDMCQKVDYLEKENTVLKHELQALSEKLELRTIERNLSTQTAEMASKQHLDNINKVAKLEAECRRLTNMACRASTTSSSCCVESLKDGQSNSGERTRVVEIDTTKKSGSEPDIYELRCSDSWASALIAELDQFKNEKYKQIPSGSVNIDLMDDFLEMERLAALPDTKSESLIKELVVANDCIHEESSIRDEFDITNRQIDELKEKLEKVKAEKEEVKTCLMKSECVIETSQLKMREAETKLEELQRELEKAYKSKQVLENELVSMQSEAKSITAKVHSLEAEVDKEKAISVEIENRYKELEEELEKKKQEEKFGSITSYSEMKLKQEDLALAAGKLAECQKTIASLGNQLSSLATLEDFLIDTTSIPELSTTPSLIARNGAVMLKSYSNGTYSTRRDSDSSSKNEESSPPSSTNLPKDDNSEKSINGFVNFFSQTESGLQLQISGD</sequence>
<dbReference type="EMBL" id="CM002296">
    <property type="protein sequence ID" value="ESW09410.1"/>
    <property type="molecule type" value="Genomic_DNA"/>
</dbReference>
<proteinExistence type="inferred from homology"/>
<feature type="coiled-coil region" evidence="3">
    <location>
        <begin position="144"/>
        <end position="265"/>
    </location>
</feature>
<dbReference type="SMR" id="V7AV03"/>
<feature type="compositionally biased region" description="Basic and acidic residues" evidence="4">
    <location>
        <begin position="632"/>
        <end position="644"/>
    </location>
</feature>
<feature type="region of interest" description="Disordered" evidence="4">
    <location>
        <begin position="1"/>
        <end position="51"/>
    </location>
</feature>
<dbReference type="InterPro" id="IPR008587">
    <property type="entry name" value="FPP_plant"/>
</dbReference>
<evidence type="ECO:0000313" key="6">
    <source>
        <dbReference type="Proteomes" id="UP000000226"/>
    </source>
</evidence>
<keyword evidence="6" id="KW-1185">Reference proteome</keyword>
<dbReference type="PANTHER" id="PTHR31580:SF5">
    <property type="entry name" value="FILAMENT-LIKE PLANT PROTEIN 1-RELATED"/>
    <property type="match status" value="1"/>
</dbReference>
<dbReference type="Gramene" id="ESW09409">
    <property type="protein sequence ID" value="ESW09409"/>
    <property type="gene ID" value="PHAVU_009G125200g"/>
</dbReference>
<accession>V7AV03</accession>